<keyword evidence="9" id="KW-0482">Metalloprotease</keyword>
<evidence type="ECO:0000256" key="3">
    <source>
        <dbReference type="ARBA" id="ARBA00001947"/>
    </source>
</evidence>
<evidence type="ECO:0000256" key="5">
    <source>
        <dbReference type="ARBA" id="ARBA00022438"/>
    </source>
</evidence>
<comment type="similarity">
    <text evidence="4">Belongs to the peptidase M29 family.</text>
</comment>
<organism evidence="10 11">
    <name type="scientific">Cohnella rhizosphaerae</name>
    <dbReference type="NCBI Taxonomy" id="1457232"/>
    <lineage>
        <taxon>Bacteria</taxon>
        <taxon>Bacillati</taxon>
        <taxon>Bacillota</taxon>
        <taxon>Bacilli</taxon>
        <taxon>Bacillales</taxon>
        <taxon>Paenibacillaceae</taxon>
        <taxon>Cohnella</taxon>
    </lineage>
</organism>
<evidence type="ECO:0000256" key="1">
    <source>
        <dbReference type="ARBA" id="ARBA00001941"/>
    </source>
</evidence>
<evidence type="ECO:0000256" key="4">
    <source>
        <dbReference type="ARBA" id="ARBA00008236"/>
    </source>
</evidence>
<dbReference type="SUPFAM" id="SSF144052">
    <property type="entry name" value="Thermophilic metalloprotease-like"/>
    <property type="match status" value="1"/>
</dbReference>
<evidence type="ECO:0000313" key="11">
    <source>
        <dbReference type="Proteomes" id="UP001153404"/>
    </source>
</evidence>
<dbReference type="PANTHER" id="PTHR34448">
    <property type="entry name" value="AMINOPEPTIDASE"/>
    <property type="match status" value="1"/>
</dbReference>
<name>A0A9X4KPB8_9BACL</name>
<dbReference type="InterPro" id="IPR052170">
    <property type="entry name" value="M29_Exopeptidase"/>
</dbReference>
<gene>
    <name evidence="10" type="ORF">OMP40_04325</name>
</gene>
<dbReference type="GO" id="GO:0008237">
    <property type="term" value="F:metallopeptidase activity"/>
    <property type="evidence" value="ECO:0007669"/>
    <property type="project" value="UniProtKB-KW"/>
</dbReference>
<comment type="cofactor">
    <cofactor evidence="2">
        <name>Mg(2+)</name>
        <dbReference type="ChEBI" id="CHEBI:18420"/>
    </cofactor>
</comment>
<dbReference type="GO" id="GO:0006508">
    <property type="term" value="P:proteolysis"/>
    <property type="evidence" value="ECO:0007669"/>
    <property type="project" value="UniProtKB-KW"/>
</dbReference>
<keyword evidence="6" id="KW-0645">Protease</keyword>
<dbReference type="EMBL" id="JAPDIA010000002">
    <property type="protein sequence ID" value="MDG0808701.1"/>
    <property type="molecule type" value="Genomic_DNA"/>
</dbReference>
<dbReference type="PRINTS" id="PR00919">
    <property type="entry name" value="THERMOPTASE"/>
</dbReference>
<dbReference type="Pfam" id="PF02073">
    <property type="entry name" value="Peptidase_M29"/>
    <property type="match status" value="1"/>
</dbReference>
<dbReference type="InterPro" id="IPR035097">
    <property type="entry name" value="M29_N-terminal"/>
</dbReference>
<dbReference type="Proteomes" id="UP001153404">
    <property type="component" value="Unassembled WGS sequence"/>
</dbReference>
<dbReference type="AlphaFoldDB" id="A0A9X4KPB8"/>
<sequence length="410" mass="44328">MSDFAQKLDRYAALIVKVGANVQPGQTVAVNASLDSAELARLVVRKAYEAGARSVKVFWTDEVVTRLKYDLAPDEAFLEEPKWSAAEKLELARAGAASINLMSDDPDLLSGVPGERIANAQKAASRVMKDYRVLSRGFKFSWTIATAPSRGWADKVFPDAPESARIGLLWEAIFKLVRADRADTLAAWETHLSELKRRADILNAKQYRALRYAAPGTDLTIALPADHVWLGGRKQNADGVWFVPNLPTEEVYTAPKRDGVRGTVSSTKPLSYAGQIIDGFSFAFEDGRAIRTSAARGAEALATLVQMDEGAAYLGEVALVPHRSPISDSGLLFYKTLFDENASCHLAVGGAYSSCIAGGADMSQEELAARGLNNSTVHTDFMVGSGELDIFGITAEGSEEQVFVKGAWAF</sequence>
<comment type="cofactor">
    <cofactor evidence="3">
        <name>Zn(2+)</name>
        <dbReference type="ChEBI" id="CHEBI:29105"/>
    </cofactor>
</comment>
<comment type="cofactor">
    <cofactor evidence="1">
        <name>Co(2+)</name>
        <dbReference type="ChEBI" id="CHEBI:48828"/>
    </cofactor>
</comment>
<keyword evidence="11" id="KW-1185">Reference proteome</keyword>
<evidence type="ECO:0000256" key="6">
    <source>
        <dbReference type="ARBA" id="ARBA00022670"/>
    </source>
</evidence>
<dbReference type="GO" id="GO:0046872">
    <property type="term" value="F:metal ion binding"/>
    <property type="evidence" value="ECO:0007669"/>
    <property type="project" value="UniProtKB-KW"/>
</dbReference>
<evidence type="ECO:0000313" key="10">
    <source>
        <dbReference type="EMBL" id="MDG0808701.1"/>
    </source>
</evidence>
<accession>A0A9X4KPB8</accession>
<evidence type="ECO:0000256" key="8">
    <source>
        <dbReference type="ARBA" id="ARBA00022801"/>
    </source>
</evidence>
<keyword evidence="7" id="KW-0479">Metal-binding</keyword>
<comment type="caution">
    <text evidence="10">The sequence shown here is derived from an EMBL/GenBank/DDBJ whole genome shotgun (WGS) entry which is preliminary data.</text>
</comment>
<reference evidence="10" key="1">
    <citation type="submission" date="2022-10" db="EMBL/GenBank/DDBJ databases">
        <title>Comparative genomic analysis of Cohnella hashimotonis sp. nov., isolated from the International Space Station.</title>
        <authorList>
            <person name="Simpson A."/>
            <person name="Venkateswaran K."/>
        </authorList>
    </citation>
    <scope>NUCLEOTIDE SEQUENCE</scope>
    <source>
        <strain evidence="10">DSM 28161</strain>
    </source>
</reference>
<dbReference type="Gene3D" id="3.40.1830.10">
    <property type="entry name" value="Thermophilic metalloprotease (M29)"/>
    <property type="match status" value="1"/>
</dbReference>
<evidence type="ECO:0000256" key="2">
    <source>
        <dbReference type="ARBA" id="ARBA00001946"/>
    </source>
</evidence>
<evidence type="ECO:0000256" key="7">
    <source>
        <dbReference type="ARBA" id="ARBA00022723"/>
    </source>
</evidence>
<keyword evidence="5 10" id="KW-0031">Aminopeptidase</keyword>
<keyword evidence="8" id="KW-0378">Hydrolase</keyword>
<protein>
    <submittedName>
        <fullName evidence="10">Aminopeptidase</fullName>
    </submittedName>
</protein>
<dbReference type="GO" id="GO:0004177">
    <property type="term" value="F:aminopeptidase activity"/>
    <property type="evidence" value="ECO:0007669"/>
    <property type="project" value="UniProtKB-KW"/>
</dbReference>
<dbReference type="RefSeq" id="WP_277529451.1">
    <property type="nucleotide sequence ID" value="NZ_JAPDIA010000002.1"/>
</dbReference>
<proteinExistence type="inferred from homology"/>
<dbReference type="InterPro" id="IPR000787">
    <property type="entry name" value="Peptidase_M29"/>
</dbReference>
<dbReference type="PANTHER" id="PTHR34448:SF3">
    <property type="entry name" value="AMINOPEPTIDASE AMPS"/>
    <property type="match status" value="1"/>
</dbReference>
<evidence type="ECO:0000256" key="9">
    <source>
        <dbReference type="ARBA" id="ARBA00023049"/>
    </source>
</evidence>